<organism evidence="1 2">
    <name type="scientific">Micromonospora inaquosa</name>
    <dbReference type="NCBI Taxonomy" id="2203716"/>
    <lineage>
        <taxon>Bacteria</taxon>
        <taxon>Bacillati</taxon>
        <taxon>Actinomycetota</taxon>
        <taxon>Actinomycetes</taxon>
        <taxon>Micromonosporales</taxon>
        <taxon>Micromonosporaceae</taxon>
        <taxon>Micromonospora</taxon>
    </lineage>
</organism>
<dbReference type="Proteomes" id="UP000282312">
    <property type="component" value="Unassembled WGS sequence"/>
</dbReference>
<reference evidence="1 2" key="1">
    <citation type="submission" date="2018-05" db="EMBL/GenBank/DDBJ databases">
        <title>Micromonospora from Atacama Desert.</title>
        <authorList>
            <person name="Carro L."/>
            <person name="Goodfellow M."/>
            <person name="Klenk H.-P."/>
        </authorList>
    </citation>
    <scope>NUCLEOTIDE SEQUENCE [LARGE SCALE GENOMIC DNA]</scope>
    <source>
        <strain evidence="1 2">LB39</strain>
    </source>
</reference>
<dbReference type="AlphaFoldDB" id="A0A3N9WYA0"/>
<sequence>MDLLGTTERAVVGRLMVYLDRHLAALSSSGLVIDQDYERAGQATKRLTARGMPDKKIVPDLIFHRRRDLGPTGNVLAIEVKTDRRADGRLHDFAKLSVLTGHVTTAIAYGKYLRLHGDRAPEGQARTADVSLPLGMSPYKYGIWLLLEPRGTECWWWSNGKAPQPLNYMAPTSDLPSPP</sequence>
<dbReference type="EMBL" id="QGSZ01000150">
    <property type="protein sequence ID" value="RQX05722.1"/>
    <property type="molecule type" value="Genomic_DNA"/>
</dbReference>
<evidence type="ECO:0000313" key="1">
    <source>
        <dbReference type="EMBL" id="RQX05722.1"/>
    </source>
</evidence>
<protein>
    <submittedName>
        <fullName evidence="1">Uncharacterized protein</fullName>
    </submittedName>
</protein>
<accession>A0A3N9WYA0</accession>
<comment type="caution">
    <text evidence="1">The sequence shown here is derived from an EMBL/GenBank/DDBJ whole genome shotgun (WGS) entry which is preliminary data.</text>
</comment>
<evidence type="ECO:0000313" key="2">
    <source>
        <dbReference type="Proteomes" id="UP000282312"/>
    </source>
</evidence>
<proteinExistence type="predicted"/>
<gene>
    <name evidence="1" type="ORF">DLJ59_06900</name>
</gene>
<keyword evidence="2" id="KW-1185">Reference proteome</keyword>
<name>A0A3N9WYA0_9ACTN</name>